<evidence type="ECO:0000313" key="6">
    <source>
        <dbReference type="EMBL" id="OZM70259.1"/>
    </source>
</evidence>
<dbReference type="GO" id="GO:0006633">
    <property type="term" value="P:fatty acid biosynthetic process"/>
    <property type="evidence" value="ECO:0007669"/>
    <property type="project" value="TreeGrafter"/>
</dbReference>
<dbReference type="GO" id="GO:0005829">
    <property type="term" value="C:cytosol"/>
    <property type="evidence" value="ECO:0007669"/>
    <property type="project" value="TreeGrafter"/>
</dbReference>
<dbReference type="AlphaFoldDB" id="A0A263CWB6"/>
<sequence>MFPVKVIALLAPGQGSQAPGMLTPWLELDGARERVLEWSDRAGLDLVRLGTEAEADEIQDTAIAQPLIVALSLLAHGELRRERALPADAPVAGHSVGELAAAAIAGVLTDAEAVALAAVRGAAMAKACEAEPSSMAAVMLGEPDRVVAWLADHDLAAANRNGAGQIVASGAADAIARIVAEPLEGTKVRALKVAGAFHTGFMAPAEDELRGHAAGISPADPVRPLLSNADGTVVTSGREYLDRLVGQVTRPVRWDLTMDGLVGLGVTATVELPPAGTLTGLVKRQLKGTVTTTVALKTPAELGSALDAGQETAR</sequence>
<comment type="catalytic activity">
    <reaction evidence="4">
        <text>holo-[ACP] + malonyl-CoA = malonyl-[ACP] + CoA</text>
        <dbReference type="Rhea" id="RHEA:41792"/>
        <dbReference type="Rhea" id="RHEA-COMP:9623"/>
        <dbReference type="Rhea" id="RHEA-COMP:9685"/>
        <dbReference type="ChEBI" id="CHEBI:57287"/>
        <dbReference type="ChEBI" id="CHEBI:57384"/>
        <dbReference type="ChEBI" id="CHEBI:64479"/>
        <dbReference type="ChEBI" id="CHEBI:78449"/>
        <dbReference type="EC" id="2.3.1.39"/>
    </reaction>
</comment>
<dbReference type="OrthoDB" id="3248271at2"/>
<comment type="caution">
    <text evidence="6">The sequence shown here is derived from an EMBL/GenBank/DDBJ whole genome shotgun (WGS) entry which is preliminary data.</text>
</comment>
<dbReference type="Gene3D" id="3.30.70.250">
    <property type="entry name" value="Malonyl-CoA ACP transacylase, ACP-binding"/>
    <property type="match status" value="1"/>
</dbReference>
<dbReference type="InterPro" id="IPR016036">
    <property type="entry name" value="Malonyl_transacylase_ACP-bd"/>
</dbReference>
<dbReference type="EC" id="2.3.1.39" evidence="1"/>
<evidence type="ECO:0000259" key="5">
    <source>
        <dbReference type="SMART" id="SM00827"/>
    </source>
</evidence>
<dbReference type="GO" id="GO:0004314">
    <property type="term" value="F:[acyl-carrier-protein] S-malonyltransferase activity"/>
    <property type="evidence" value="ECO:0007669"/>
    <property type="project" value="UniProtKB-EC"/>
</dbReference>
<dbReference type="SMART" id="SM00827">
    <property type="entry name" value="PKS_AT"/>
    <property type="match status" value="1"/>
</dbReference>
<dbReference type="Proteomes" id="UP000242444">
    <property type="component" value="Unassembled WGS sequence"/>
</dbReference>
<dbReference type="PANTHER" id="PTHR42681">
    <property type="entry name" value="MALONYL-COA-ACYL CARRIER PROTEIN TRANSACYLASE, MITOCHONDRIAL"/>
    <property type="match status" value="1"/>
</dbReference>
<gene>
    <name evidence="6" type="ORF">CFN78_26510</name>
</gene>
<keyword evidence="7" id="KW-1185">Reference proteome</keyword>
<dbReference type="InterPro" id="IPR016035">
    <property type="entry name" value="Acyl_Trfase/lysoPLipase"/>
</dbReference>
<dbReference type="InterPro" id="IPR001227">
    <property type="entry name" value="Ac_transferase_dom_sf"/>
</dbReference>
<proteinExistence type="predicted"/>
<evidence type="ECO:0000256" key="2">
    <source>
        <dbReference type="ARBA" id="ARBA00022679"/>
    </source>
</evidence>
<dbReference type="PANTHER" id="PTHR42681:SF1">
    <property type="entry name" value="MALONYL-COA-ACYL CARRIER PROTEIN TRANSACYLASE, MITOCHONDRIAL"/>
    <property type="match status" value="1"/>
</dbReference>
<dbReference type="Pfam" id="PF00698">
    <property type="entry name" value="Acyl_transf_1"/>
    <property type="match status" value="1"/>
</dbReference>
<evidence type="ECO:0000256" key="3">
    <source>
        <dbReference type="ARBA" id="ARBA00023315"/>
    </source>
</evidence>
<dbReference type="InterPro" id="IPR050858">
    <property type="entry name" value="Mal-CoA-ACP_Trans/PKS_FabD"/>
</dbReference>
<keyword evidence="2 6" id="KW-0808">Transferase</keyword>
<reference evidence="6 7" key="1">
    <citation type="submission" date="2017-07" db="EMBL/GenBank/DDBJ databases">
        <title>Amycolatopsis antarcticus sp. nov., isolated from the surface of an Antarcticus brown macroalga.</title>
        <authorList>
            <person name="Wang J."/>
            <person name="Leiva S."/>
            <person name="Huang J."/>
            <person name="Huang Y."/>
        </authorList>
    </citation>
    <scope>NUCLEOTIDE SEQUENCE [LARGE SCALE GENOMIC DNA]</scope>
    <source>
        <strain evidence="6 7">AU-G6</strain>
    </source>
</reference>
<dbReference type="EMBL" id="NKYE01000022">
    <property type="protein sequence ID" value="OZM70259.1"/>
    <property type="molecule type" value="Genomic_DNA"/>
</dbReference>
<dbReference type="RefSeq" id="WP_094865765.1">
    <property type="nucleotide sequence ID" value="NZ_NKYE01000022.1"/>
</dbReference>
<evidence type="ECO:0000313" key="7">
    <source>
        <dbReference type="Proteomes" id="UP000242444"/>
    </source>
</evidence>
<organism evidence="6 7">
    <name type="scientific">Amycolatopsis antarctica</name>
    <dbReference type="NCBI Taxonomy" id="1854586"/>
    <lineage>
        <taxon>Bacteria</taxon>
        <taxon>Bacillati</taxon>
        <taxon>Actinomycetota</taxon>
        <taxon>Actinomycetes</taxon>
        <taxon>Pseudonocardiales</taxon>
        <taxon>Pseudonocardiaceae</taxon>
        <taxon>Amycolatopsis</taxon>
    </lineage>
</organism>
<evidence type="ECO:0000256" key="4">
    <source>
        <dbReference type="ARBA" id="ARBA00048462"/>
    </source>
</evidence>
<name>A0A263CWB6_9PSEU</name>
<feature type="domain" description="Malonyl-CoA:ACP transacylase (MAT)" evidence="5">
    <location>
        <begin position="10"/>
        <end position="310"/>
    </location>
</feature>
<keyword evidence="3" id="KW-0012">Acyltransferase</keyword>
<dbReference type="InterPro" id="IPR014043">
    <property type="entry name" value="Acyl_transferase_dom"/>
</dbReference>
<dbReference type="SUPFAM" id="SSF55048">
    <property type="entry name" value="Probable ACP-binding domain of malonyl-CoA ACP transacylase"/>
    <property type="match status" value="1"/>
</dbReference>
<dbReference type="Gene3D" id="3.40.366.10">
    <property type="entry name" value="Malonyl-Coenzyme A Acyl Carrier Protein, domain 2"/>
    <property type="match status" value="1"/>
</dbReference>
<dbReference type="SUPFAM" id="SSF52151">
    <property type="entry name" value="FabD/lysophospholipase-like"/>
    <property type="match status" value="1"/>
</dbReference>
<evidence type="ECO:0000256" key="1">
    <source>
        <dbReference type="ARBA" id="ARBA00013258"/>
    </source>
</evidence>
<protein>
    <recommendedName>
        <fullName evidence="1">[acyl-carrier-protein] S-malonyltransferase</fullName>
        <ecNumber evidence="1">2.3.1.39</ecNumber>
    </recommendedName>
</protein>
<dbReference type="InParanoid" id="A0A263CWB6"/>
<accession>A0A263CWB6</accession>
<dbReference type="FunCoup" id="A0A263CWB6">
    <property type="interactions" value="465"/>
</dbReference>